<feature type="transmembrane region" description="Helical" evidence="17">
    <location>
        <begin position="12"/>
        <end position="36"/>
    </location>
</feature>
<reference evidence="22" key="1">
    <citation type="submission" date="2019-10" db="EMBL/GenBank/DDBJ databases">
        <title>Conservation and host-specific expression of non-tandemly repeated heterogenous ribosome RNA gene in arbuscular mycorrhizal fungi.</title>
        <authorList>
            <person name="Maeda T."/>
            <person name="Kobayashi Y."/>
            <person name="Nakagawa T."/>
            <person name="Ezawa T."/>
            <person name="Yamaguchi K."/>
            <person name="Bino T."/>
            <person name="Nishimoto Y."/>
            <person name="Shigenobu S."/>
            <person name="Kawaguchi M."/>
        </authorList>
    </citation>
    <scope>NUCLEOTIDE SEQUENCE</scope>
    <source>
        <strain evidence="22">HR1</strain>
    </source>
</reference>
<feature type="domain" description="PARP alpha-helical" evidence="20">
    <location>
        <begin position="363"/>
        <end position="479"/>
    </location>
</feature>
<evidence type="ECO:0000256" key="12">
    <source>
        <dbReference type="ARBA" id="ARBA00023242"/>
    </source>
</evidence>
<dbReference type="EMBL" id="BLAL01000025">
    <property type="protein sequence ID" value="GES76673.1"/>
    <property type="molecule type" value="Genomic_DNA"/>
</dbReference>
<dbReference type="InterPro" id="IPR036930">
    <property type="entry name" value="WGR_dom_sf"/>
</dbReference>
<keyword evidence="2 15" id="KW-0328">Glycosyltransferase</keyword>
<dbReference type="InterPro" id="IPR036616">
    <property type="entry name" value="Poly(ADP-ribose)pol_reg_dom_sf"/>
</dbReference>
<evidence type="ECO:0000259" key="20">
    <source>
        <dbReference type="PROSITE" id="PS51060"/>
    </source>
</evidence>
<evidence type="ECO:0000259" key="18">
    <source>
        <dbReference type="PROSITE" id="PS50172"/>
    </source>
</evidence>
<dbReference type="SUPFAM" id="SSF142921">
    <property type="entry name" value="WGR domain-like"/>
    <property type="match status" value="1"/>
</dbReference>
<feature type="region of interest" description="Disordered" evidence="16">
    <location>
        <begin position="340"/>
        <end position="365"/>
    </location>
</feature>
<dbReference type="Gene3D" id="3.40.50.10190">
    <property type="entry name" value="BRCT domain"/>
    <property type="match status" value="1"/>
</dbReference>
<keyword evidence="8" id="KW-0863">Zinc-finger</keyword>
<evidence type="ECO:0000256" key="10">
    <source>
        <dbReference type="ARBA" id="ARBA00023027"/>
    </source>
</evidence>
<dbReference type="InterPro" id="IPR050800">
    <property type="entry name" value="ARTD/PARP"/>
</dbReference>
<name>A0A8H3KVE9_9GLOM</name>
<dbReference type="Pfam" id="PF00644">
    <property type="entry name" value="PARP"/>
    <property type="match status" value="1"/>
</dbReference>
<dbReference type="CDD" id="cd00027">
    <property type="entry name" value="BRCT"/>
    <property type="match status" value="1"/>
</dbReference>
<keyword evidence="17" id="KW-0472">Membrane</keyword>
<feature type="domain" description="WGR" evidence="21">
    <location>
        <begin position="229"/>
        <end position="330"/>
    </location>
</feature>
<dbReference type="GO" id="GO:0016779">
    <property type="term" value="F:nucleotidyltransferase activity"/>
    <property type="evidence" value="ECO:0007669"/>
    <property type="project" value="UniProtKB-KW"/>
</dbReference>
<evidence type="ECO:0000256" key="7">
    <source>
        <dbReference type="ARBA" id="ARBA00022765"/>
    </source>
</evidence>
<evidence type="ECO:0000313" key="22">
    <source>
        <dbReference type="EMBL" id="GES76673.1"/>
    </source>
</evidence>
<evidence type="ECO:0000256" key="13">
    <source>
        <dbReference type="ARBA" id="ARBA00024347"/>
    </source>
</evidence>
<protein>
    <recommendedName>
        <fullName evidence="15">Poly [ADP-ribose] polymerase</fullName>
        <shortName evidence="15">PARP</shortName>
        <ecNumber evidence="15">2.4.2.-</ecNumber>
    </recommendedName>
</protein>
<evidence type="ECO:0000256" key="17">
    <source>
        <dbReference type="SAM" id="Phobius"/>
    </source>
</evidence>
<dbReference type="InterPro" id="IPR012317">
    <property type="entry name" value="Poly(ADP-ribose)pol_cat_dom"/>
</dbReference>
<feature type="compositionally biased region" description="Polar residues" evidence="16">
    <location>
        <begin position="173"/>
        <end position="182"/>
    </location>
</feature>
<dbReference type="CDD" id="cd01437">
    <property type="entry name" value="parp_like"/>
    <property type="match status" value="1"/>
</dbReference>
<feature type="compositionally biased region" description="Acidic residues" evidence="16">
    <location>
        <begin position="115"/>
        <end position="125"/>
    </location>
</feature>
<dbReference type="GO" id="GO:0006302">
    <property type="term" value="P:double-strand break repair"/>
    <property type="evidence" value="ECO:0007669"/>
    <property type="project" value="TreeGrafter"/>
</dbReference>
<dbReference type="PROSITE" id="PS51977">
    <property type="entry name" value="WGR"/>
    <property type="match status" value="1"/>
</dbReference>
<comment type="similarity">
    <text evidence="13">Belongs to the ARTD/PARP family.</text>
</comment>
<gene>
    <name evidence="22" type="ORF">RCL2_000407200</name>
</gene>
<dbReference type="GO" id="GO:0005730">
    <property type="term" value="C:nucleolus"/>
    <property type="evidence" value="ECO:0007669"/>
    <property type="project" value="TreeGrafter"/>
</dbReference>
<proteinExistence type="inferred from homology"/>
<evidence type="ECO:0000256" key="6">
    <source>
        <dbReference type="ARBA" id="ARBA00022737"/>
    </source>
</evidence>
<evidence type="ECO:0000256" key="11">
    <source>
        <dbReference type="ARBA" id="ARBA00023125"/>
    </source>
</evidence>
<dbReference type="SMART" id="SM00773">
    <property type="entry name" value="WGR"/>
    <property type="match status" value="1"/>
</dbReference>
<evidence type="ECO:0000259" key="19">
    <source>
        <dbReference type="PROSITE" id="PS51059"/>
    </source>
</evidence>
<dbReference type="PANTHER" id="PTHR10459:SF60">
    <property type="entry name" value="POLY [ADP-RIBOSE] POLYMERASE 2"/>
    <property type="match status" value="1"/>
</dbReference>
<dbReference type="Pfam" id="PF02877">
    <property type="entry name" value="PARP_reg"/>
    <property type="match status" value="1"/>
</dbReference>
<evidence type="ECO:0000313" key="23">
    <source>
        <dbReference type="Proteomes" id="UP000615446"/>
    </source>
</evidence>
<sequence>MHRMKTICLTHYMRYIIMSSIFENCYITFSGVFTFGNHAYLGSIIRKHGGQVASSLSKKSTHLVVTEEDYKKESSKVLATKTKFDKVSIVTWKWVEDSIGKNIKLVESNYFPSDNTEDIDMEDAKDDSTVTRKHKLCDDNDDKNDQVNNDDQDNNEVYPSRKRKRVAKKDVITTIQETTTSLEENQNDTTNDQDQNDEVAETRIREKKLVKVVLKGKAPVDEAFDKRNSVHVYSEDEIVWDALLNCTNIGNNNNKFYIIQLLQTDSFKEYYVFNKWGRVGYSNNQTSSFGPITLDHAKREFSKKFRTKTGNDWLTVCQDISKFVPSNGKYTLLKRDYDDYDDEQEDEKETKNKEKEEPKPIPESTLHPKVQDIVQMIFDVNQWKEAMKEFEYDSVKLPLGKIGKSTINQGYNILKQIESVLLGRSTENLENLSNYFYTVIPHYFGMRKPIVINSINLLKAKLEMVETLGEIEIANSLNNECDDNNIINPLDAHFNTLKLERLEPLDHDSKEFKMVVNYVNNTHGATHFHFQLEVMEVFDLERKGERERFQQFSDLPNRTLLWHGSRKTNFAGILSQGLRIAPPNAPVSGYMFGKGVYFADSVSKSAQYVHCSNRDNIGLMLLNEVALGDMLELKNSDYCAGDKAKVESKHSVKGCGIVSPDPKGFITLENGCVVPCGKGKETSDKGLCLQYNEYIVYNEAQIMQKYLIKMKFSYKYNYNY</sequence>
<dbReference type="GO" id="GO:0003950">
    <property type="term" value="F:NAD+ poly-ADP-ribosyltransferase activity"/>
    <property type="evidence" value="ECO:0007669"/>
    <property type="project" value="UniProtKB-UniRule"/>
</dbReference>
<keyword evidence="9" id="KW-0862">Zinc</keyword>
<dbReference type="SUPFAM" id="SSF52113">
    <property type="entry name" value="BRCT domain"/>
    <property type="match status" value="1"/>
</dbReference>
<dbReference type="EC" id="2.4.2.-" evidence="15"/>
<keyword evidence="12" id="KW-0539">Nucleus</keyword>
<evidence type="ECO:0000256" key="2">
    <source>
        <dbReference type="ARBA" id="ARBA00022676"/>
    </source>
</evidence>
<dbReference type="Gene3D" id="1.20.142.10">
    <property type="entry name" value="Poly(ADP-ribose) polymerase, regulatory domain"/>
    <property type="match status" value="1"/>
</dbReference>
<dbReference type="GO" id="GO:1990404">
    <property type="term" value="F:NAD+-protein mono-ADP-ribosyltransferase activity"/>
    <property type="evidence" value="ECO:0007669"/>
    <property type="project" value="TreeGrafter"/>
</dbReference>
<dbReference type="InterPro" id="IPR036420">
    <property type="entry name" value="BRCT_dom_sf"/>
</dbReference>
<keyword evidence="5" id="KW-0479">Metal-binding</keyword>
<organism evidence="22 23">
    <name type="scientific">Rhizophagus clarus</name>
    <dbReference type="NCBI Taxonomy" id="94130"/>
    <lineage>
        <taxon>Eukaryota</taxon>
        <taxon>Fungi</taxon>
        <taxon>Fungi incertae sedis</taxon>
        <taxon>Mucoromycota</taxon>
        <taxon>Glomeromycotina</taxon>
        <taxon>Glomeromycetes</taxon>
        <taxon>Glomerales</taxon>
        <taxon>Glomeraceae</taxon>
        <taxon>Rhizophagus</taxon>
    </lineage>
</organism>
<keyword evidence="6" id="KW-0677">Repeat</keyword>
<dbReference type="Pfam" id="PF05406">
    <property type="entry name" value="WGR"/>
    <property type="match status" value="1"/>
</dbReference>
<feature type="compositionally biased region" description="Basic and acidic residues" evidence="16">
    <location>
        <begin position="348"/>
        <end position="360"/>
    </location>
</feature>
<evidence type="ECO:0000256" key="3">
    <source>
        <dbReference type="ARBA" id="ARBA00022679"/>
    </source>
</evidence>
<dbReference type="Gene3D" id="3.90.228.10">
    <property type="match status" value="1"/>
</dbReference>
<dbReference type="FunFam" id="1.20.142.10:FF:000001">
    <property type="entry name" value="Poly [ADP-ribose] polymerase"/>
    <property type="match status" value="1"/>
</dbReference>
<keyword evidence="17" id="KW-1133">Transmembrane helix</keyword>
<dbReference type="SUPFAM" id="SSF47587">
    <property type="entry name" value="Domain of poly(ADP-ribose) polymerase"/>
    <property type="match status" value="1"/>
</dbReference>
<dbReference type="InterPro" id="IPR001357">
    <property type="entry name" value="BRCT_dom"/>
</dbReference>
<dbReference type="InterPro" id="IPR004102">
    <property type="entry name" value="Poly(ADP-ribose)pol_reg_dom"/>
</dbReference>
<keyword evidence="4" id="KW-0548">Nucleotidyltransferase</keyword>
<feature type="region of interest" description="Disordered" evidence="16">
    <location>
        <begin position="115"/>
        <end position="199"/>
    </location>
</feature>
<dbReference type="GO" id="GO:0008270">
    <property type="term" value="F:zinc ion binding"/>
    <property type="evidence" value="ECO:0007669"/>
    <property type="project" value="UniProtKB-KW"/>
</dbReference>
<comment type="caution">
    <text evidence="22">The sequence shown here is derived from an EMBL/GenBank/DDBJ whole genome shotgun (WGS) entry which is preliminary data.</text>
</comment>
<keyword evidence="3 15" id="KW-0808">Transferase</keyword>
<dbReference type="PROSITE" id="PS50172">
    <property type="entry name" value="BRCT"/>
    <property type="match status" value="1"/>
</dbReference>
<dbReference type="AlphaFoldDB" id="A0A8H3KVE9"/>
<dbReference type="Pfam" id="PF00533">
    <property type="entry name" value="BRCT"/>
    <property type="match status" value="1"/>
</dbReference>
<evidence type="ECO:0000256" key="16">
    <source>
        <dbReference type="SAM" id="MobiDB-lite"/>
    </source>
</evidence>
<dbReference type="PANTHER" id="PTHR10459">
    <property type="entry name" value="DNA LIGASE"/>
    <property type="match status" value="1"/>
</dbReference>
<evidence type="ECO:0000256" key="5">
    <source>
        <dbReference type="ARBA" id="ARBA00022723"/>
    </source>
</evidence>
<feature type="domain" description="PARP catalytic" evidence="19">
    <location>
        <begin position="488"/>
        <end position="719"/>
    </location>
</feature>
<evidence type="ECO:0000256" key="9">
    <source>
        <dbReference type="ARBA" id="ARBA00022833"/>
    </source>
</evidence>
<comment type="subcellular location">
    <subcellularLocation>
        <location evidence="1">Nucleus</location>
    </subcellularLocation>
</comment>
<feature type="domain" description="BRCT" evidence="18">
    <location>
        <begin position="17"/>
        <end position="112"/>
    </location>
</feature>
<dbReference type="SUPFAM" id="SSF56399">
    <property type="entry name" value="ADP-ribosylation"/>
    <property type="match status" value="1"/>
</dbReference>
<evidence type="ECO:0000256" key="4">
    <source>
        <dbReference type="ARBA" id="ARBA00022695"/>
    </source>
</evidence>
<feature type="compositionally biased region" description="Low complexity" evidence="16">
    <location>
        <begin position="183"/>
        <end position="193"/>
    </location>
</feature>
<dbReference type="GO" id="GO:0070212">
    <property type="term" value="P:protein poly-ADP-ribosylation"/>
    <property type="evidence" value="ECO:0007669"/>
    <property type="project" value="TreeGrafter"/>
</dbReference>
<dbReference type="OrthoDB" id="2017365at2759"/>
<dbReference type="PROSITE" id="PS51060">
    <property type="entry name" value="PARP_ALPHA_HD"/>
    <property type="match status" value="1"/>
</dbReference>
<dbReference type="SMART" id="SM00292">
    <property type="entry name" value="BRCT"/>
    <property type="match status" value="1"/>
</dbReference>
<dbReference type="FunFam" id="3.90.228.10:FF:000002">
    <property type="entry name" value="Poly [ADP-ribose] polymerase"/>
    <property type="match status" value="1"/>
</dbReference>
<comment type="catalytic activity">
    <reaction evidence="14">
        <text>NAD(+) + (ADP-D-ribosyl)n-acceptor = nicotinamide + (ADP-D-ribosyl)n+1-acceptor + H(+).</text>
        <dbReference type="EC" id="2.4.2.30"/>
    </reaction>
</comment>
<evidence type="ECO:0000259" key="21">
    <source>
        <dbReference type="PROSITE" id="PS51977"/>
    </source>
</evidence>
<evidence type="ECO:0000256" key="1">
    <source>
        <dbReference type="ARBA" id="ARBA00004123"/>
    </source>
</evidence>
<keyword evidence="7" id="KW-0013">ADP-ribosylation</keyword>
<dbReference type="InterPro" id="IPR008893">
    <property type="entry name" value="WGR_domain"/>
</dbReference>
<evidence type="ECO:0000256" key="8">
    <source>
        <dbReference type="ARBA" id="ARBA00022771"/>
    </source>
</evidence>
<accession>A0A8H3KVE9</accession>
<evidence type="ECO:0000256" key="14">
    <source>
        <dbReference type="ARBA" id="ARBA00033987"/>
    </source>
</evidence>
<keyword evidence="11" id="KW-0238">DNA-binding</keyword>
<evidence type="ECO:0000256" key="15">
    <source>
        <dbReference type="RuleBase" id="RU362114"/>
    </source>
</evidence>
<dbReference type="Proteomes" id="UP000615446">
    <property type="component" value="Unassembled WGS sequence"/>
</dbReference>
<dbReference type="GO" id="GO:0003677">
    <property type="term" value="F:DNA binding"/>
    <property type="evidence" value="ECO:0007669"/>
    <property type="project" value="UniProtKB-KW"/>
</dbReference>
<keyword evidence="10 15" id="KW-0520">NAD</keyword>
<keyword evidence="17" id="KW-0812">Transmembrane</keyword>
<dbReference type="PROSITE" id="PS51059">
    <property type="entry name" value="PARP_CATALYTIC"/>
    <property type="match status" value="1"/>
</dbReference>